<keyword evidence="1" id="KW-0677">Repeat</keyword>
<evidence type="ECO:0000256" key="2">
    <source>
        <dbReference type="ARBA" id="ARBA00023043"/>
    </source>
</evidence>
<gene>
    <name evidence="5" type="ORF">BJ554DRAFT_4353</name>
</gene>
<dbReference type="PROSITE" id="PS51299">
    <property type="entry name" value="HTH_APSES"/>
    <property type="match status" value="1"/>
</dbReference>
<feature type="region of interest" description="Disordered" evidence="3">
    <location>
        <begin position="141"/>
        <end position="225"/>
    </location>
</feature>
<sequence>MRRKSDAYVNATHILKVANLSKPQRTKILECEVHVGHHQKVQGGYGKYQGTWVPLPRAIEIARRFAVEDEIRPLFDYVPRSPSPVQAHAKPKISVRARKPAVPLPDRAAGGARVGFGPPTSPGGAAVPGPAAAVAAAAAPFSSGAGRPGSLPTSSQAATGAPGAAPSAPGVPAPEAAPRGSAAGVVPAAGDLAPRCAPPAGAGPGAPPDAAAAPPSGAEAGGAAPAAAFPGPGAAPPAAGAGAGVGAPAGGVRPPGVPPQKLLGKRAAAIEANNNIKSSLHPKRLPADPGLKAARRPRAAPGALAGSARNHPAAAAARGANPTSAAGRHIAPAAAAAAAAAAGKTNPVATAVNHPGQPAAGARRPGQTAAAVRRSRGALATPQQPVPPNAAVIRPAKRYAGKTPAAPTVKYGPAGRQIERKVKEVVRGPCAAASRVAKPGVTHDAARRTCVIQGNGKAGATGRTERKLITSFREAAELYATLDLGHFTSADYRIPQLLLTPPPNLDINMSIDQTGNTALHWAAASGRI</sequence>
<dbReference type="Gene3D" id="3.10.260.10">
    <property type="entry name" value="Transcription regulator HTH, APSES-type DNA-binding domain"/>
    <property type="match status" value="1"/>
</dbReference>
<proteinExistence type="predicted"/>
<comment type="caution">
    <text evidence="5">The sequence shown here is derived from an EMBL/GenBank/DDBJ whole genome shotgun (WGS) entry which is preliminary data.</text>
</comment>
<dbReference type="EMBL" id="JAEFCI010012408">
    <property type="protein sequence ID" value="KAG5456020.1"/>
    <property type="molecule type" value="Genomic_DNA"/>
</dbReference>
<feature type="compositionally biased region" description="Low complexity" evidence="3">
    <location>
        <begin position="299"/>
        <end position="324"/>
    </location>
</feature>
<dbReference type="Gene3D" id="1.25.40.20">
    <property type="entry name" value="Ankyrin repeat-containing domain"/>
    <property type="match status" value="1"/>
</dbReference>
<dbReference type="GO" id="GO:0033309">
    <property type="term" value="C:SBF transcription complex"/>
    <property type="evidence" value="ECO:0007669"/>
    <property type="project" value="TreeGrafter"/>
</dbReference>
<protein>
    <recommendedName>
        <fullName evidence="4">HTH APSES-type domain-containing protein</fullName>
    </recommendedName>
</protein>
<feature type="non-terminal residue" evidence="5">
    <location>
        <position position="528"/>
    </location>
</feature>
<evidence type="ECO:0000256" key="1">
    <source>
        <dbReference type="ARBA" id="ARBA00022737"/>
    </source>
</evidence>
<feature type="domain" description="HTH APSES-type" evidence="4">
    <location>
        <begin position="1"/>
        <end position="87"/>
    </location>
</feature>
<dbReference type="OrthoDB" id="6718656at2759"/>
<dbReference type="GO" id="GO:0030907">
    <property type="term" value="C:MBF transcription complex"/>
    <property type="evidence" value="ECO:0007669"/>
    <property type="project" value="TreeGrafter"/>
</dbReference>
<dbReference type="InterPro" id="IPR036770">
    <property type="entry name" value="Ankyrin_rpt-contain_sf"/>
</dbReference>
<feature type="compositionally biased region" description="Low complexity" evidence="3">
    <location>
        <begin position="141"/>
        <end position="150"/>
    </location>
</feature>
<dbReference type="InterPro" id="IPR051642">
    <property type="entry name" value="SWI6-like"/>
</dbReference>
<organism evidence="5 6">
    <name type="scientific">Olpidium bornovanus</name>
    <dbReference type="NCBI Taxonomy" id="278681"/>
    <lineage>
        <taxon>Eukaryota</taxon>
        <taxon>Fungi</taxon>
        <taxon>Fungi incertae sedis</taxon>
        <taxon>Olpidiomycota</taxon>
        <taxon>Olpidiomycotina</taxon>
        <taxon>Olpidiomycetes</taxon>
        <taxon>Olpidiales</taxon>
        <taxon>Olpidiaceae</taxon>
        <taxon>Olpidium</taxon>
    </lineage>
</organism>
<dbReference type="AlphaFoldDB" id="A0A8H8DF01"/>
<accession>A0A8H8DF01</accession>
<keyword evidence="2" id="KW-0040">ANK repeat</keyword>
<dbReference type="PANTHER" id="PTHR43828:SF3">
    <property type="entry name" value="CHROMO DOMAIN-CONTAINING PROTEIN"/>
    <property type="match status" value="1"/>
</dbReference>
<dbReference type="InterPro" id="IPR003163">
    <property type="entry name" value="Tscrpt_reg_HTH_APSES-type"/>
</dbReference>
<dbReference type="Proteomes" id="UP000673691">
    <property type="component" value="Unassembled WGS sequence"/>
</dbReference>
<feature type="compositionally biased region" description="Low complexity" evidence="3">
    <location>
        <begin position="157"/>
        <end position="180"/>
    </location>
</feature>
<reference evidence="5 6" key="1">
    <citation type="journal article" name="Sci. Rep.">
        <title>Genome-scale phylogenetic analyses confirm Olpidium as the closest living zoosporic fungus to the non-flagellated, terrestrial fungi.</title>
        <authorList>
            <person name="Chang Y."/>
            <person name="Rochon D."/>
            <person name="Sekimoto S."/>
            <person name="Wang Y."/>
            <person name="Chovatia M."/>
            <person name="Sandor L."/>
            <person name="Salamov A."/>
            <person name="Grigoriev I.V."/>
            <person name="Stajich J.E."/>
            <person name="Spatafora J.W."/>
        </authorList>
    </citation>
    <scope>NUCLEOTIDE SEQUENCE [LARGE SCALE GENOMIC DNA]</scope>
    <source>
        <strain evidence="5">S191</strain>
    </source>
</reference>
<name>A0A8H8DF01_9FUNG</name>
<evidence type="ECO:0000313" key="6">
    <source>
        <dbReference type="Proteomes" id="UP000673691"/>
    </source>
</evidence>
<feature type="region of interest" description="Disordered" evidence="3">
    <location>
        <begin position="348"/>
        <end position="389"/>
    </location>
</feature>
<dbReference type="InterPro" id="IPR018004">
    <property type="entry name" value="KilA/APSES_HTH"/>
</dbReference>
<evidence type="ECO:0000259" key="4">
    <source>
        <dbReference type="PROSITE" id="PS51299"/>
    </source>
</evidence>
<feature type="region of interest" description="Disordered" evidence="3">
    <location>
        <begin position="82"/>
        <end position="128"/>
    </location>
</feature>
<dbReference type="Pfam" id="PF04383">
    <property type="entry name" value="KilA-N"/>
    <property type="match status" value="1"/>
</dbReference>
<dbReference type="SMART" id="SM01252">
    <property type="entry name" value="KilA-N"/>
    <property type="match status" value="1"/>
</dbReference>
<keyword evidence="6" id="KW-1185">Reference proteome</keyword>
<evidence type="ECO:0000256" key="3">
    <source>
        <dbReference type="SAM" id="MobiDB-lite"/>
    </source>
</evidence>
<feature type="compositionally biased region" description="Low complexity" evidence="3">
    <location>
        <begin position="208"/>
        <end position="225"/>
    </location>
</feature>
<dbReference type="PANTHER" id="PTHR43828">
    <property type="entry name" value="ASPARAGINASE"/>
    <property type="match status" value="1"/>
</dbReference>
<feature type="region of interest" description="Disordered" evidence="3">
    <location>
        <begin position="274"/>
        <end position="324"/>
    </location>
</feature>
<dbReference type="SUPFAM" id="SSF54616">
    <property type="entry name" value="DNA-binding domain of Mlu1-box binding protein MBP1"/>
    <property type="match status" value="1"/>
</dbReference>
<dbReference type="InterPro" id="IPR036887">
    <property type="entry name" value="HTH_APSES_sf"/>
</dbReference>
<dbReference type="GO" id="GO:0000981">
    <property type="term" value="F:DNA-binding transcription factor activity, RNA polymerase II-specific"/>
    <property type="evidence" value="ECO:0007669"/>
    <property type="project" value="UniProtKB-ARBA"/>
</dbReference>
<feature type="compositionally biased region" description="Basic residues" evidence="3">
    <location>
        <begin position="89"/>
        <end position="99"/>
    </location>
</feature>
<dbReference type="GO" id="GO:0003677">
    <property type="term" value="F:DNA binding"/>
    <property type="evidence" value="ECO:0007669"/>
    <property type="project" value="InterPro"/>
</dbReference>
<evidence type="ECO:0000313" key="5">
    <source>
        <dbReference type="EMBL" id="KAG5456020.1"/>
    </source>
</evidence>